<dbReference type="AlphaFoldDB" id="A0A401Z3U9"/>
<sequence>MLRPRTRESTGSGSRNKRVAGVLGTALVAGALGVGAGAQSANAAPVTYNVHCVPPSIGGGPFDFDAQVDLTVDPVKPKYNVGDEVTVTWTWKDAAKNPSSVTVNADAVKPRGKVLVSGAQGGEIAMEGPQKNAQTPGGEKLWLSNMTGTLKITKPGELKLSPGGYTSTANMFGSWDTPCTPNGTPGVGATLAVDGAVKAPTVTFGWNVVRPGAGIDVTGENWPVGPVGVELCDLNGNACATEGASGSTLTVDASGKLSGQVRVAAGLSDGVRQVRIASGATSILVPVSVAKDAMRHSEPVKYTVRYTPAWGNGPAFDWSPEVALSVSPAKSWYEIGDEVTVGWKWIGHPRNPSSWVVALKDTVTPSGTVKLSGAQTGEVQVTGDKGNPATPGGDVLKVNDMKGTFKVAKAGRIDLTPGGYGLKVITIASSGAPVGTPAVSQSIMVGAPAQPSLVVAQTLLKPGDPVQLSGENWPTGQGNPQVQLCQEDGSGCTGSAFTAGTGSVAQGGALTARATLGTTVPPGNYLVKVTVGIATVSQPVTVTSAVVLPRAITATPDRGPSGTKAHVAGKNFTPGAAVVLETLDANLGLTGDTTEIAAGPDGTFAVDLTVTKPGTTQIRAAEKNDRNKMALAPFTVEGGGPGEEPGTLSMTQAGNGVLLADVPFANRDQTMTGSLNAVTVTDARKGTLGWQLTGSVSDFKADGGYSLPASALSWTPRCVAEPNSASQVVTGSAGTVNGGLLCSSAASADPAHKTGGVFSANAGLSLAVPAYQAAGTYTGTLTLTVS</sequence>
<dbReference type="OrthoDB" id="4350149at2"/>
<evidence type="ECO:0000313" key="1">
    <source>
        <dbReference type="EMBL" id="GCE01505.1"/>
    </source>
</evidence>
<dbReference type="EMBL" id="BIFH01000049">
    <property type="protein sequence ID" value="GCE01505.1"/>
    <property type="molecule type" value="Genomic_DNA"/>
</dbReference>
<evidence type="ECO:0000313" key="2">
    <source>
        <dbReference type="Proteomes" id="UP000286931"/>
    </source>
</evidence>
<dbReference type="Proteomes" id="UP000286931">
    <property type="component" value="Unassembled WGS sequence"/>
</dbReference>
<name>A0A401Z3U9_9ACTN</name>
<protein>
    <submittedName>
        <fullName evidence="1">Uncharacterized protein</fullName>
    </submittedName>
</protein>
<reference evidence="1 2" key="1">
    <citation type="submission" date="2018-12" db="EMBL/GenBank/DDBJ databases">
        <title>Draft genome sequence of Embleya hyalina NBRC 13850T.</title>
        <authorList>
            <person name="Komaki H."/>
            <person name="Hosoyama A."/>
            <person name="Kimura A."/>
            <person name="Ichikawa N."/>
            <person name="Tamura T."/>
        </authorList>
    </citation>
    <scope>NUCLEOTIDE SEQUENCE [LARGE SCALE GENOMIC DNA]</scope>
    <source>
        <strain evidence="1 2">NBRC 13850</strain>
    </source>
</reference>
<accession>A0A401Z3U9</accession>
<comment type="caution">
    <text evidence="1">The sequence shown here is derived from an EMBL/GenBank/DDBJ whole genome shotgun (WGS) entry which is preliminary data.</text>
</comment>
<proteinExistence type="predicted"/>
<keyword evidence="2" id="KW-1185">Reference proteome</keyword>
<organism evidence="1 2">
    <name type="scientific">Embleya hyalina</name>
    <dbReference type="NCBI Taxonomy" id="516124"/>
    <lineage>
        <taxon>Bacteria</taxon>
        <taxon>Bacillati</taxon>
        <taxon>Actinomycetota</taxon>
        <taxon>Actinomycetes</taxon>
        <taxon>Kitasatosporales</taxon>
        <taxon>Streptomycetaceae</taxon>
        <taxon>Embleya</taxon>
    </lineage>
</organism>
<gene>
    <name evidence="1" type="ORF">EHYA_09271</name>
</gene>
<dbReference type="RefSeq" id="WP_126643122.1">
    <property type="nucleotide sequence ID" value="NZ_BIFH01000049.1"/>
</dbReference>